<sequence length="122" mass="13616">MCDSKMNKLIADICVLARSISKSTDGAIRIDVDYASHVDLFTVRVYKGQDTVSAIIWEDVYLDGVNKTVISDLTKIKNKIVEFLVAGEIDFTQLFVGSKGSKDMYFLIDRHHSIQKGKSGPK</sequence>
<evidence type="ECO:0000313" key="1">
    <source>
        <dbReference type="EMBL" id="KEQ25550.1"/>
    </source>
</evidence>
<protein>
    <submittedName>
        <fullName evidence="1">Uncharacterized protein</fullName>
    </submittedName>
</protein>
<accession>A0A081P4C7</accession>
<proteinExistence type="predicted"/>
<gene>
    <name evidence="1" type="ORF">ET33_02175</name>
</gene>
<dbReference type="Proteomes" id="UP000028123">
    <property type="component" value="Unassembled WGS sequence"/>
</dbReference>
<name>A0A081P4C7_9BACL</name>
<dbReference type="EMBL" id="JNVM01000010">
    <property type="protein sequence ID" value="KEQ25550.1"/>
    <property type="molecule type" value="Genomic_DNA"/>
</dbReference>
<dbReference type="AlphaFoldDB" id="A0A081P4C7"/>
<reference evidence="1 2" key="1">
    <citation type="submission" date="2014-06" db="EMBL/GenBank/DDBJ databases">
        <title>Draft genome sequence of Paenibacillus sp. MSt1.</title>
        <authorList>
            <person name="Aw Y.K."/>
            <person name="Ong K.S."/>
            <person name="Gan H.M."/>
            <person name="Lee S.M."/>
        </authorList>
    </citation>
    <scope>NUCLEOTIDE SEQUENCE [LARGE SCALE GENOMIC DNA]</scope>
    <source>
        <strain evidence="1 2">MSt1</strain>
    </source>
</reference>
<keyword evidence="2" id="KW-1185">Reference proteome</keyword>
<organism evidence="1 2">
    <name type="scientific">Paenibacillus tyrfis</name>
    <dbReference type="NCBI Taxonomy" id="1501230"/>
    <lineage>
        <taxon>Bacteria</taxon>
        <taxon>Bacillati</taxon>
        <taxon>Bacillota</taxon>
        <taxon>Bacilli</taxon>
        <taxon>Bacillales</taxon>
        <taxon>Paenibacillaceae</taxon>
        <taxon>Paenibacillus</taxon>
    </lineage>
</organism>
<comment type="caution">
    <text evidence="1">The sequence shown here is derived from an EMBL/GenBank/DDBJ whole genome shotgun (WGS) entry which is preliminary data.</text>
</comment>
<dbReference type="RefSeq" id="WP_036681790.1">
    <property type="nucleotide sequence ID" value="NZ_JNVM01000010.1"/>
</dbReference>
<evidence type="ECO:0000313" key="2">
    <source>
        <dbReference type="Proteomes" id="UP000028123"/>
    </source>
</evidence>